<feature type="region of interest" description="Disordered" evidence="1">
    <location>
        <begin position="40"/>
        <end position="59"/>
    </location>
</feature>
<evidence type="ECO:0000256" key="1">
    <source>
        <dbReference type="SAM" id="MobiDB-lite"/>
    </source>
</evidence>
<name>A0ABW5N2A6_9FLAO</name>
<dbReference type="Proteomes" id="UP001597459">
    <property type="component" value="Unassembled WGS sequence"/>
</dbReference>
<comment type="caution">
    <text evidence="2">The sequence shown here is derived from an EMBL/GenBank/DDBJ whole genome shotgun (WGS) entry which is preliminary data.</text>
</comment>
<sequence length="59" mass="6911">MLKIKKIHKIIVFFILIFLLGVYTLSLYIENTIDQKSEINTQKEIDQKGNTDREATKVN</sequence>
<gene>
    <name evidence="2" type="ORF">ACFSTE_00035</name>
</gene>
<dbReference type="RefSeq" id="WP_176028177.1">
    <property type="nucleotide sequence ID" value="NZ_JBHSJV010000001.1"/>
</dbReference>
<dbReference type="EMBL" id="JBHULX010000001">
    <property type="protein sequence ID" value="MFD2589197.1"/>
    <property type="molecule type" value="Genomic_DNA"/>
</dbReference>
<organism evidence="2 3">
    <name type="scientific">Aquimarina hainanensis</name>
    <dbReference type="NCBI Taxonomy" id="1578017"/>
    <lineage>
        <taxon>Bacteria</taxon>
        <taxon>Pseudomonadati</taxon>
        <taxon>Bacteroidota</taxon>
        <taxon>Flavobacteriia</taxon>
        <taxon>Flavobacteriales</taxon>
        <taxon>Flavobacteriaceae</taxon>
        <taxon>Aquimarina</taxon>
    </lineage>
</organism>
<protein>
    <submittedName>
        <fullName evidence="2">Uncharacterized protein</fullName>
    </submittedName>
</protein>
<reference evidence="3" key="1">
    <citation type="journal article" date="2019" name="Int. J. Syst. Evol. Microbiol.">
        <title>The Global Catalogue of Microorganisms (GCM) 10K type strain sequencing project: providing services to taxonomists for standard genome sequencing and annotation.</title>
        <authorList>
            <consortium name="The Broad Institute Genomics Platform"/>
            <consortium name="The Broad Institute Genome Sequencing Center for Infectious Disease"/>
            <person name="Wu L."/>
            <person name="Ma J."/>
        </authorList>
    </citation>
    <scope>NUCLEOTIDE SEQUENCE [LARGE SCALE GENOMIC DNA]</scope>
    <source>
        <strain evidence="3">KCTC 42423</strain>
    </source>
</reference>
<evidence type="ECO:0000313" key="3">
    <source>
        <dbReference type="Proteomes" id="UP001597459"/>
    </source>
</evidence>
<proteinExistence type="predicted"/>
<evidence type="ECO:0000313" key="2">
    <source>
        <dbReference type="EMBL" id="MFD2589197.1"/>
    </source>
</evidence>
<accession>A0ABW5N2A6</accession>
<keyword evidence="3" id="KW-1185">Reference proteome</keyword>